<reference evidence="3" key="1">
    <citation type="journal article" date="2015" name="PLoS Genet.">
        <title>The dynamic genome and transcriptome of the human fungal pathogen Blastomyces and close relative Emmonsia.</title>
        <authorList>
            <person name="Munoz J.F."/>
            <person name="Gauthier G.M."/>
            <person name="Desjardins C.A."/>
            <person name="Gallo J.E."/>
            <person name="Holder J."/>
            <person name="Sullivan T.D."/>
            <person name="Marty A.J."/>
            <person name="Carmen J.C."/>
            <person name="Chen Z."/>
            <person name="Ding L."/>
            <person name="Gujja S."/>
            <person name="Magrini V."/>
            <person name="Misas E."/>
            <person name="Mitreva M."/>
            <person name="Priest M."/>
            <person name="Saif S."/>
            <person name="Whiston E.A."/>
            <person name="Young S."/>
            <person name="Zeng Q."/>
            <person name="Goldman W.E."/>
            <person name="Mardis E.R."/>
            <person name="Taylor J.W."/>
            <person name="McEwen J.G."/>
            <person name="Clay O.K."/>
            <person name="Klein B.S."/>
            <person name="Cuomo C.A."/>
        </authorList>
    </citation>
    <scope>NUCLEOTIDE SEQUENCE [LARGE SCALE GENOMIC DNA]</scope>
    <source>
        <strain evidence="3">UAMH 3008</strain>
    </source>
</reference>
<protein>
    <submittedName>
        <fullName evidence="2">Uncharacterized protein</fullName>
    </submittedName>
</protein>
<organism evidence="2 3">
    <name type="scientific">[Emmonsia] crescens</name>
    <dbReference type="NCBI Taxonomy" id="73230"/>
    <lineage>
        <taxon>Eukaryota</taxon>
        <taxon>Fungi</taxon>
        <taxon>Dikarya</taxon>
        <taxon>Ascomycota</taxon>
        <taxon>Pezizomycotina</taxon>
        <taxon>Eurotiomycetes</taxon>
        <taxon>Eurotiomycetidae</taxon>
        <taxon>Onygenales</taxon>
        <taxon>Ajellomycetaceae</taxon>
        <taxon>Emergomyces</taxon>
    </lineage>
</organism>
<sequence>MLFGPRSKAQHRQNDSNNKQPTNVDELFDIVYFPPKADNYWEDQSQYDLGLFAVRHMDVVPASVSDRPTASSSSVSEPSDIEPSPREEGFVCCEDEAGDSTVQSLERANHVKAAALSDILTLLKPETFNWADDVEHSSEQEKEDLESASIAFVLDSPVPSNPSDPTVAFKDRFDIEPPHENNVFQDVDIVLDCASQYSSGLHGPGVSEMATAVQCQLMGEQLRLMYSQAIKELTQQVDLVTNYPNIHHFNWLGDAVMERSYTTPEVSLFVIVSPPKPFFSERLMREAVTLRQAMKFVDPILYCGGLEDLTLSGRELLKIITGQASQFYTRAGTWQDDTPDPDIGEPTVDPSNPRLYARRRWLPLNGWFDVHFTSRCTRNVSLPCVRGAFTRHEYLDQANNLSERDTQGRRHQPSRRSRLQQCITADDVGDALYKEESSIVELDAQH</sequence>
<dbReference type="VEuPathDB" id="FungiDB:EMCG_02933"/>
<accession>A0A0G2HWT6</accession>
<name>A0A0G2HWT6_9EURO</name>
<proteinExistence type="predicted"/>
<comment type="caution">
    <text evidence="2">The sequence shown here is derived from an EMBL/GenBank/DDBJ whole genome shotgun (WGS) entry which is preliminary data.</text>
</comment>
<feature type="compositionally biased region" description="Basic residues" evidence="1">
    <location>
        <begin position="409"/>
        <end position="418"/>
    </location>
</feature>
<gene>
    <name evidence="2" type="ORF">EMCG_02933</name>
</gene>
<dbReference type="OrthoDB" id="5421702at2759"/>
<evidence type="ECO:0000256" key="1">
    <source>
        <dbReference type="SAM" id="MobiDB-lite"/>
    </source>
</evidence>
<dbReference type="EMBL" id="LCZI01001050">
    <property type="protein sequence ID" value="KKZ62722.1"/>
    <property type="molecule type" value="Genomic_DNA"/>
</dbReference>
<feature type="compositionally biased region" description="Low complexity" evidence="1">
    <location>
        <begin position="71"/>
        <end position="82"/>
    </location>
</feature>
<feature type="region of interest" description="Disordered" evidence="1">
    <location>
        <begin position="1"/>
        <end position="23"/>
    </location>
</feature>
<evidence type="ECO:0000313" key="3">
    <source>
        <dbReference type="Proteomes" id="UP000034164"/>
    </source>
</evidence>
<dbReference type="Proteomes" id="UP000034164">
    <property type="component" value="Unassembled WGS sequence"/>
</dbReference>
<feature type="region of interest" description="Disordered" evidence="1">
    <location>
        <begin position="400"/>
        <end position="419"/>
    </location>
</feature>
<dbReference type="AlphaFoldDB" id="A0A0G2HWT6"/>
<evidence type="ECO:0000313" key="2">
    <source>
        <dbReference type="EMBL" id="KKZ62722.1"/>
    </source>
</evidence>
<feature type="region of interest" description="Disordered" evidence="1">
    <location>
        <begin position="64"/>
        <end position="87"/>
    </location>
</feature>